<protein>
    <submittedName>
        <fullName evidence="3">Glucose 1-dehydrogenase</fullName>
        <ecNumber evidence="3">1.1.1.47</ecNumber>
    </submittedName>
</protein>
<evidence type="ECO:0000313" key="3">
    <source>
        <dbReference type="EMBL" id="NPT56394.1"/>
    </source>
</evidence>
<name>A0A972NPN1_9BURK</name>
<dbReference type="NCBIfam" id="NF005559">
    <property type="entry name" value="PRK07231.1"/>
    <property type="match status" value="1"/>
</dbReference>
<evidence type="ECO:0000313" key="4">
    <source>
        <dbReference type="Proteomes" id="UP000655523"/>
    </source>
</evidence>
<dbReference type="InterPro" id="IPR020904">
    <property type="entry name" value="Sc_DH/Rdtase_CS"/>
</dbReference>
<dbReference type="GO" id="GO:0047936">
    <property type="term" value="F:glucose 1-dehydrogenase [NAD(P)+] activity"/>
    <property type="evidence" value="ECO:0007669"/>
    <property type="project" value="UniProtKB-EC"/>
</dbReference>
<dbReference type="PANTHER" id="PTHR24321:SF8">
    <property type="entry name" value="ESTRADIOL 17-BETA-DEHYDROGENASE 8-RELATED"/>
    <property type="match status" value="1"/>
</dbReference>
<dbReference type="PROSITE" id="PS00061">
    <property type="entry name" value="ADH_SHORT"/>
    <property type="match status" value="1"/>
</dbReference>
<dbReference type="EC" id="1.1.1.47" evidence="3"/>
<dbReference type="SUPFAM" id="SSF51735">
    <property type="entry name" value="NAD(P)-binding Rossmann-fold domains"/>
    <property type="match status" value="1"/>
</dbReference>
<dbReference type="AlphaFoldDB" id="A0A972NPN1"/>
<dbReference type="Gene3D" id="3.40.50.720">
    <property type="entry name" value="NAD(P)-binding Rossmann-like Domain"/>
    <property type="match status" value="1"/>
</dbReference>
<dbReference type="PANTHER" id="PTHR24321">
    <property type="entry name" value="DEHYDROGENASES, SHORT CHAIN"/>
    <property type="match status" value="1"/>
</dbReference>
<evidence type="ECO:0000256" key="1">
    <source>
        <dbReference type="ARBA" id="ARBA00006484"/>
    </source>
</evidence>
<comment type="similarity">
    <text evidence="1">Belongs to the short-chain dehydrogenases/reductases (SDR) family.</text>
</comment>
<dbReference type="EMBL" id="WOEZ01000092">
    <property type="protein sequence ID" value="NPT56394.1"/>
    <property type="molecule type" value="Genomic_DNA"/>
</dbReference>
<dbReference type="PRINTS" id="PR00081">
    <property type="entry name" value="GDHRDH"/>
</dbReference>
<evidence type="ECO:0000256" key="2">
    <source>
        <dbReference type="ARBA" id="ARBA00023002"/>
    </source>
</evidence>
<accession>A0A972NPN1</accession>
<sequence>MRNMQGKVVIVTGAASGQGAAEAKLFAEHGAKVVVTDIDERGEDIAASFGSSGHFVRHDVGDEGGWAEVMRQTLDRFERIDVLVNNAGVFKPATLMETDVTLWQLHYRVNQLGVFLGMRAASEVMVKTGGGAIINVCSNAALNNVPGMFAYASTKWAVRGMTKLAASEFATLGIRVNSIYPGIIDTPMLGQNSAEQLTHYKSMIPMQRLGTPDEVARLVLFLASDDASYITGGEVTIDGGIG</sequence>
<comment type="caution">
    <text evidence="3">The sequence shown here is derived from an EMBL/GenBank/DDBJ whole genome shotgun (WGS) entry which is preliminary data.</text>
</comment>
<organism evidence="3 4">
    <name type="scientific">Paraburkholderia elongata</name>
    <dbReference type="NCBI Taxonomy" id="2675747"/>
    <lineage>
        <taxon>Bacteria</taxon>
        <taxon>Pseudomonadati</taxon>
        <taxon>Pseudomonadota</taxon>
        <taxon>Betaproteobacteria</taxon>
        <taxon>Burkholderiales</taxon>
        <taxon>Burkholderiaceae</taxon>
        <taxon>Paraburkholderia</taxon>
    </lineage>
</organism>
<proteinExistence type="inferred from homology"/>
<dbReference type="InterPro" id="IPR036291">
    <property type="entry name" value="NAD(P)-bd_dom_sf"/>
</dbReference>
<keyword evidence="2 3" id="KW-0560">Oxidoreductase</keyword>
<gene>
    <name evidence="3" type="ORF">GNZ13_17800</name>
</gene>
<reference evidence="3 4" key="1">
    <citation type="submission" date="2019-11" db="EMBL/GenBank/DDBJ databases">
        <title>Metabolism of dissolved organic matter in forest soils.</title>
        <authorList>
            <person name="Cyle K.T."/>
            <person name="Wilhelm R.C."/>
            <person name="Martinez C.E."/>
        </authorList>
    </citation>
    <scope>NUCLEOTIDE SEQUENCE [LARGE SCALE GENOMIC DNA]</scope>
    <source>
        <strain evidence="3 4">5N</strain>
    </source>
</reference>
<dbReference type="FunFam" id="3.40.50.720:FF:000084">
    <property type="entry name" value="Short-chain dehydrogenase reductase"/>
    <property type="match status" value="1"/>
</dbReference>
<keyword evidence="4" id="KW-1185">Reference proteome</keyword>
<dbReference type="InterPro" id="IPR002347">
    <property type="entry name" value="SDR_fam"/>
</dbReference>
<dbReference type="PRINTS" id="PR00080">
    <property type="entry name" value="SDRFAMILY"/>
</dbReference>
<dbReference type="Proteomes" id="UP000655523">
    <property type="component" value="Unassembled WGS sequence"/>
</dbReference>
<dbReference type="Pfam" id="PF13561">
    <property type="entry name" value="adh_short_C2"/>
    <property type="match status" value="1"/>
</dbReference>